<evidence type="ECO:0000313" key="2">
    <source>
        <dbReference type="Proteomes" id="UP000183832"/>
    </source>
</evidence>
<sequence length="79" mass="9270">MKELSAKKHSAWLYPDKAISIFTTYIFDAAYRLFEGGLRKKKCYVRSLKSEEKTAKEKRKEIGLSQENTKNYFKQSALK</sequence>
<name>A0A1J1ILL4_9DIPT</name>
<evidence type="ECO:0000313" key="1">
    <source>
        <dbReference type="EMBL" id="CRL01133.1"/>
    </source>
</evidence>
<keyword evidence="2" id="KW-1185">Reference proteome</keyword>
<dbReference type="InterPro" id="IPR036132">
    <property type="entry name" value="Vac_ATP_synth_c_sf"/>
</dbReference>
<protein>
    <submittedName>
        <fullName evidence="1">CLUMA_CG014776, isoform A</fullName>
    </submittedName>
</protein>
<dbReference type="SUPFAM" id="SSF118203">
    <property type="entry name" value="Vacuolar ATP synthase subunit C"/>
    <property type="match status" value="1"/>
</dbReference>
<organism evidence="1 2">
    <name type="scientific">Clunio marinus</name>
    <dbReference type="NCBI Taxonomy" id="568069"/>
    <lineage>
        <taxon>Eukaryota</taxon>
        <taxon>Metazoa</taxon>
        <taxon>Ecdysozoa</taxon>
        <taxon>Arthropoda</taxon>
        <taxon>Hexapoda</taxon>
        <taxon>Insecta</taxon>
        <taxon>Pterygota</taxon>
        <taxon>Neoptera</taxon>
        <taxon>Endopterygota</taxon>
        <taxon>Diptera</taxon>
        <taxon>Nematocera</taxon>
        <taxon>Chironomoidea</taxon>
        <taxon>Chironomidae</taxon>
        <taxon>Clunio</taxon>
    </lineage>
</organism>
<dbReference type="Proteomes" id="UP000183832">
    <property type="component" value="Unassembled WGS sequence"/>
</dbReference>
<reference evidence="1 2" key="1">
    <citation type="submission" date="2015-04" db="EMBL/GenBank/DDBJ databases">
        <authorList>
            <person name="Syromyatnikov M.Y."/>
            <person name="Popov V.N."/>
        </authorList>
    </citation>
    <scope>NUCLEOTIDE SEQUENCE [LARGE SCALE GENOMIC DNA]</scope>
</reference>
<dbReference type="GO" id="GO:0033180">
    <property type="term" value="C:proton-transporting V-type ATPase, V1 domain"/>
    <property type="evidence" value="ECO:0007669"/>
    <property type="project" value="InterPro"/>
</dbReference>
<dbReference type="GO" id="GO:0015078">
    <property type="term" value="F:proton transmembrane transporter activity"/>
    <property type="evidence" value="ECO:0007669"/>
    <property type="project" value="InterPro"/>
</dbReference>
<gene>
    <name evidence="1" type="ORF">CLUMA_CG014776</name>
</gene>
<dbReference type="EMBL" id="CVRI01000055">
    <property type="protein sequence ID" value="CRL01133.1"/>
    <property type="molecule type" value="Genomic_DNA"/>
</dbReference>
<dbReference type="AlphaFoldDB" id="A0A1J1ILL4"/>
<accession>A0A1J1ILL4</accession>
<proteinExistence type="predicted"/>